<name>A0AAE3IIH2_9FIRM</name>
<evidence type="ECO:0000313" key="3">
    <source>
        <dbReference type="Proteomes" id="UP001208131"/>
    </source>
</evidence>
<accession>A0AAE3IIH2</accession>
<gene>
    <name evidence="2" type="ORF">OCV57_08285</name>
</gene>
<keyword evidence="2" id="KW-0808">Transferase</keyword>
<keyword evidence="2" id="KW-0489">Methyltransferase</keyword>
<proteinExistence type="predicted"/>
<keyword evidence="3" id="KW-1185">Reference proteome</keyword>
<dbReference type="CDD" id="cd02440">
    <property type="entry name" value="AdoMet_MTases"/>
    <property type="match status" value="1"/>
</dbReference>
<dbReference type="Gene3D" id="3.40.50.150">
    <property type="entry name" value="Vaccinia Virus protein VP39"/>
    <property type="match status" value="1"/>
</dbReference>
<evidence type="ECO:0000313" key="2">
    <source>
        <dbReference type="EMBL" id="MCU6705922.1"/>
    </source>
</evidence>
<dbReference type="InterPro" id="IPR050210">
    <property type="entry name" value="tRNA_Adenine-N(6)_MTase"/>
</dbReference>
<dbReference type="InterPro" id="IPR029063">
    <property type="entry name" value="SAM-dependent_MTases_sf"/>
</dbReference>
<dbReference type="AlphaFoldDB" id="A0AAE3IIH2"/>
<dbReference type="Pfam" id="PF05175">
    <property type="entry name" value="MTS"/>
    <property type="match status" value="1"/>
</dbReference>
<dbReference type="SUPFAM" id="SSF53335">
    <property type="entry name" value="S-adenosyl-L-methionine-dependent methyltransferases"/>
    <property type="match status" value="1"/>
</dbReference>
<dbReference type="Proteomes" id="UP001208131">
    <property type="component" value="Unassembled WGS sequence"/>
</dbReference>
<dbReference type="RefSeq" id="WP_117927319.1">
    <property type="nucleotide sequence ID" value="NZ_JAOQJZ010000007.1"/>
</dbReference>
<protein>
    <submittedName>
        <fullName evidence="2">Methyltransferase</fullName>
    </submittedName>
</protein>
<dbReference type="InterPro" id="IPR007848">
    <property type="entry name" value="Small_mtfrase_dom"/>
</dbReference>
<dbReference type="PANTHER" id="PTHR47739">
    <property type="entry name" value="TRNA1(VAL) (ADENINE(37)-N6)-METHYLTRANSFERASE"/>
    <property type="match status" value="1"/>
</dbReference>
<dbReference type="GO" id="GO:0008168">
    <property type="term" value="F:methyltransferase activity"/>
    <property type="evidence" value="ECO:0007669"/>
    <property type="project" value="UniProtKB-KW"/>
</dbReference>
<dbReference type="PANTHER" id="PTHR47739:SF1">
    <property type="entry name" value="TRNA1(VAL) (ADENINE(37)-N6)-METHYLTRANSFERASE"/>
    <property type="match status" value="1"/>
</dbReference>
<comment type="caution">
    <text evidence="2">The sequence shown here is derived from an EMBL/GenBank/DDBJ whole genome shotgun (WGS) entry which is preliminary data.</text>
</comment>
<evidence type="ECO:0000259" key="1">
    <source>
        <dbReference type="Pfam" id="PF05175"/>
    </source>
</evidence>
<organism evidence="2 3">
    <name type="scientific">Hominimerdicola aceti</name>
    <dbReference type="NCBI Taxonomy" id="2981726"/>
    <lineage>
        <taxon>Bacteria</taxon>
        <taxon>Bacillati</taxon>
        <taxon>Bacillota</taxon>
        <taxon>Clostridia</taxon>
        <taxon>Eubacteriales</taxon>
        <taxon>Oscillospiraceae</taxon>
        <taxon>Hominimerdicola</taxon>
    </lineage>
</organism>
<dbReference type="GO" id="GO:0032259">
    <property type="term" value="P:methylation"/>
    <property type="evidence" value="ECO:0007669"/>
    <property type="project" value="UniProtKB-KW"/>
</dbReference>
<reference evidence="2 3" key="1">
    <citation type="journal article" date="2021" name="ISME Commun">
        <title>Automated analysis of genomic sequences facilitates high-throughput and comprehensive description of bacteria.</title>
        <authorList>
            <person name="Hitch T.C.A."/>
        </authorList>
    </citation>
    <scope>NUCLEOTIDE SEQUENCE [LARGE SCALE GENOMIC DNA]</scope>
    <source>
        <strain evidence="2 3">Sanger_31</strain>
    </source>
</reference>
<feature type="domain" description="Methyltransferase small" evidence="1">
    <location>
        <begin position="29"/>
        <end position="122"/>
    </location>
</feature>
<dbReference type="EMBL" id="JAOQJZ010000007">
    <property type="protein sequence ID" value="MCU6705922.1"/>
    <property type="molecule type" value="Genomic_DNA"/>
</dbReference>
<sequence>MTYNDFTFESLGEGIEICISDEHRFGTDAFLLADFSAGRHKDICADLCTGSGIIALLLHKFYKPQKIYAVEIQEKAHEQLKVSLERSKIDTIQPVLGDLNDWRSEKELDLITCNPPYKINNTGAKNDSEAVSIARHEMLCTIDDVCRCAKKNLKFGGRLCICNRPERLCDIMTAMRASGIEPKRLRTVHKNPECPPWLILVEGKKGGKPFVQIEKPLYVRSADGGNSAEMKRIYGLP</sequence>